<keyword evidence="5 7" id="KW-1133">Transmembrane helix</keyword>
<dbReference type="GO" id="GO:0004190">
    <property type="term" value="F:aspartic-type endopeptidase activity"/>
    <property type="evidence" value="ECO:0007669"/>
    <property type="project" value="InterPro"/>
</dbReference>
<feature type="transmembrane region" description="Helical" evidence="7">
    <location>
        <begin position="223"/>
        <end position="240"/>
    </location>
</feature>
<keyword evidence="4 7" id="KW-0812">Transmembrane</keyword>
<keyword evidence="11" id="KW-1185">Reference proteome</keyword>
<evidence type="ECO:0000256" key="7">
    <source>
        <dbReference type="SAM" id="Phobius"/>
    </source>
</evidence>
<evidence type="ECO:0000259" key="9">
    <source>
        <dbReference type="Pfam" id="PF06750"/>
    </source>
</evidence>
<dbReference type="PANTHER" id="PTHR30487:SF0">
    <property type="entry name" value="PREPILIN LEADER PEPTIDASE_N-METHYLTRANSFERASE-RELATED"/>
    <property type="match status" value="1"/>
</dbReference>
<evidence type="ECO:0000256" key="6">
    <source>
        <dbReference type="ARBA" id="ARBA00023136"/>
    </source>
</evidence>
<name>A0A1H3CNI6_9FIRM</name>
<keyword evidence="6 7" id="KW-0472">Membrane</keyword>
<dbReference type="PANTHER" id="PTHR30487">
    <property type="entry name" value="TYPE 4 PREPILIN-LIKE PROTEINS LEADER PEPTIDE-PROCESSING ENZYME"/>
    <property type="match status" value="1"/>
</dbReference>
<organism evidence="10 11">
    <name type="scientific">Tepidimicrobium xylanilyticum</name>
    <dbReference type="NCBI Taxonomy" id="1123352"/>
    <lineage>
        <taxon>Bacteria</taxon>
        <taxon>Bacillati</taxon>
        <taxon>Bacillota</taxon>
        <taxon>Tissierellia</taxon>
        <taxon>Tissierellales</taxon>
        <taxon>Tepidimicrobiaceae</taxon>
        <taxon>Tepidimicrobium</taxon>
    </lineage>
</organism>
<evidence type="ECO:0000256" key="2">
    <source>
        <dbReference type="ARBA" id="ARBA00005801"/>
    </source>
</evidence>
<dbReference type="RefSeq" id="WP_093754201.1">
    <property type="nucleotide sequence ID" value="NZ_BSYN01000009.1"/>
</dbReference>
<protein>
    <submittedName>
        <fullName evidence="10">Leader peptidase (Prepilin peptidase) / N-methyltransferase</fullName>
    </submittedName>
</protein>
<keyword evidence="3" id="KW-1003">Cell membrane</keyword>
<comment type="similarity">
    <text evidence="2">Belongs to the peptidase A24 family.</text>
</comment>
<dbReference type="GO" id="GO:0032259">
    <property type="term" value="P:methylation"/>
    <property type="evidence" value="ECO:0007669"/>
    <property type="project" value="UniProtKB-KW"/>
</dbReference>
<proteinExistence type="inferred from homology"/>
<accession>A0A1H3CNI6</accession>
<dbReference type="OrthoDB" id="9789291at2"/>
<keyword evidence="10" id="KW-0489">Methyltransferase</keyword>
<evidence type="ECO:0000259" key="8">
    <source>
        <dbReference type="Pfam" id="PF01478"/>
    </source>
</evidence>
<dbReference type="Pfam" id="PF01478">
    <property type="entry name" value="Peptidase_A24"/>
    <property type="match status" value="1"/>
</dbReference>
<dbReference type="EMBL" id="FNNG01000013">
    <property type="protein sequence ID" value="SDX55676.1"/>
    <property type="molecule type" value="Genomic_DNA"/>
</dbReference>
<feature type="transmembrane region" description="Helical" evidence="7">
    <location>
        <begin position="6"/>
        <end position="23"/>
    </location>
</feature>
<evidence type="ECO:0000256" key="4">
    <source>
        <dbReference type="ARBA" id="ARBA00022692"/>
    </source>
</evidence>
<evidence type="ECO:0000256" key="5">
    <source>
        <dbReference type="ARBA" id="ARBA00022989"/>
    </source>
</evidence>
<evidence type="ECO:0000256" key="1">
    <source>
        <dbReference type="ARBA" id="ARBA00004651"/>
    </source>
</evidence>
<reference evidence="10 11" key="1">
    <citation type="submission" date="2016-10" db="EMBL/GenBank/DDBJ databases">
        <authorList>
            <person name="de Groot N.N."/>
        </authorList>
    </citation>
    <scope>NUCLEOTIDE SEQUENCE [LARGE SCALE GENOMIC DNA]</scope>
    <source>
        <strain evidence="10 11">DSM 23310</strain>
    </source>
</reference>
<dbReference type="GO" id="GO:0005886">
    <property type="term" value="C:plasma membrane"/>
    <property type="evidence" value="ECO:0007669"/>
    <property type="project" value="UniProtKB-SubCell"/>
</dbReference>
<dbReference type="InterPro" id="IPR000045">
    <property type="entry name" value="Prepilin_IV_endopep_pep"/>
</dbReference>
<feature type="domain" description="Prepilin type IV endopeptidase peptidase" evidence="8">
    <location>
        <begin position="101"/>
        <end position="209"/>
    </location>
</feature>
<comment type="subcellular location">
    <subcellularLocation>
        <location evidence="1">Cell membrane</location>
        <topology evidence="1">Multi-pass membrane protein</topology>
    </subcellularLocation>
</comment>
<dbReference type="Pfam" id="PF06750">
    <property type="entry name" value="A24_N_bact"/>
    <property type="match status" value="1"/>
</dbReference>
<dbReference type="InterPro" id="IPR010627">
    <property type="entry name" value="Prepilin_pept_A24_N"/>
</dbReference>
<feature type="transmembrane region" description="Helical" evidence="7">
    <location>
        <begin position="180"/>
        <end position="211"/>
    </location>
</feature>
<sequence>MAVFIFVSGIIIGSFLNVCVHRIPKQESIIFPRSYCPKCEIPLKWYNLIPILSFLLQRGRCKYCGKRISLRYPIVELLNGIIYLIIFLHYGLSLNFIFYAYLFSLFGIIIFIDLENLLIPNILVLLVLLGSIIFSILNLLFYNSTLNLINSLMGLGVGLLIFLIIFFASKGEIGGGDVKLIGVLGFILGIPRIILSILLSFLIGGIVSIILLCFKIKGRKDCIPFAPSLILGFIITLFWGDRIINWYIINFLF</sequence>
<evidence type="ECO:0000313" key="10">
    <source>
        <dbReference type="EMBL" id="SDX55676.1"/>
    </source>
</evidence>
<evidence type="ECO:0000313" key="11">
    <source>
        <dbReference type="Proteomes" id="UP000198828"/>
    </source>
</evidence>
<dbReference type="InterPro" id="IPR050882">
    <property type="entry name" value="Prepilin_peptidase/N-MTase"/>
</dbReference>
<dbReference type="GO" id="GO:0008168">
    <property type="term" value="F:methyltransferase activity"/>
    <property type="evidence" value="ECO:0007669"/>
    <property type="project" value="UniProtKB-KW"/>
</dbReference>
<dbReference type="GO" id="GO:0006465">
    <property type="term" value="P:signal peptide processing"/>
    <property type="evidence" value="ECO:0007669"/>
    <property type="project" value="TreeGrafter"/>
</dbReference>
<dbReference type="Gene3D" id="1.20.120.1220">
    <property type="match status" value="1"/>
</dbReference>
<gene>
    <name evidence="10" type="ORF">SAMN05660923_02506</name>
</gene>
<evidence type="ECO:0000256" key="3">
    <source>
        <dbReference type="ARBA" id="ARBA00022475"/>
    </source>
</evidence>
<feature type="transmembrane region" description="Helical" evidence="7">
    <location>
        <begin position="121"/>
        <end position="142"/>
    </location>
</feature>
<feature type="domain" description="Prepilin peptidase A24 N-terminal" evidence="9">
    <location>
        <begin position="8"/>
        <end position="90"/>
    </location>
</feature>
<feature type="transmembrane region" description="Helical" evidence="7">
    <location>
        <begin position="148"/>
        <end position="168"/>
    </location>
</feature>
<dbReference type="AlphaFoldDB" id="A0A1H3CNI6"/>
<dbReference type="Proteomes" id="UP000198828">
    <property type="component" value="Unassembled WGS sequence"/>
</dbReference>
<keyword evidence="10" id="KW-0808">Transferase</keyword>